<evidence type="ECO:0000256" key="7">
    <source>
        <dbReference type="ARBA" id="ARBA00022833"/>
    </source>
</evidence>
<gene>
    <name evidence="12" type="ORF">HMPREF1863_00015</name>
</gene>
<dbReference type="Gene3D" id="3.30.70.360">
    <property type="match status" value="1"/>
</dbReference>
<evidence type="ECO:0000256" key="6">
    <source>
        <dbReference type="ARBA" id="ARBA00022801"/>
    </source>
</evidence>
<dbReference type="NCBIfam" id="NF006365">
    <property type="entry name" value="PRK08588.1"/>
    <property type="match status" value="1"/>
</dbReference>
<comment type="caution">
    <text evidence="12">The sequence shown here is derived from an EMBL/GenBank/DDBJ whole genome shotgun (WGS) entry which is preliminary data.</text>
</comment>
<keyword evidence="6" id="KW-0378">Hydrolase</keyword>
<dbReference type="SUPFAM" id="SSF53187">
    <property type="entry name" value="Zn-dependent exopeptidases"/>
    <property type="match status" value="1"/>
</dbReference>
<feature type="domain" description="Peptidase M20 dimerisation" evidence="11">
    <location>
        <begin position="174"/>
        <end position="283"/>
    </location>
</feature>
<dbReference type="InterPro" id="IPR002933">
    <property type="entry name" value="Peptidase_M20"/>
</dbReference>
<protein>
    <submittedName>
        <fullName evidence="12">Peptidase, ArgE/DapE family</fullName>
    </submittedName>
</protein>
<keyword evidence="13" id="KW-1185">Reference proteome</keyword>
<keyword evidence="8" id="KW-0220">Diaminopimelate biosynthesis</keyword>
<evidence type="ECO:0000313" key="12">
    <source>
        <dbReference type="EMBL" id="KXB68546.1"/>
    </source>
</evidence>
<dbReference type="InterPro" id="IPR010182">
    <property type="entry name" value="ArgE/DapE"/>
</dbReference>
<dbReference type="EMBL" id="LSDG01000001">
    <property type="protein sequence ID" value="KXB68546.1"/>
    <property type="molecule type" value="Genomic_DNA"/>
</dbReference>
<dbReference type="NCBIfam" id="TIGR01910">
    <property type="entry name" value="DapE-ArgE"/>
    <property type="match status" value="1"/>
</dbReference>
<evidence type="ECO:0000256" key="9">
    <source>
        <dbReference type="ARBA" id="ARBA00023154"/>
    </source>
</evidence>
<dbReference type="SUPFAM" id="SSF55031">
    <property type="entry name" value="Bacterial exopeptidase dimerisation domain"/>
    <property type="match status" value="1"/>
</dbReference>
<evidence type="ECO:0000256" key="10">
    <source>
        <dbReference type="ARBA" id="ARBA00023285"/>
    </source>
</evidence>
<dbReference type="RefSeq" id="WP_068365966.1">
    <property type="nucleotide sequence ID" value="NZ_KQ960154.1"/>
</dbReference>
<keyword evidence="4" id="KW-0028">Amino-acid biosynthesis</keyword>
<evidence type="ECO:0000256" key="8">
    <source>
        <dbReference type="ARBA" id="ARBA00022915"/>
    </source>
</evidence>
<organism evidence="12 13">
    <name type="scientific">Aedoeadaptatus coxii</name>
    <dbReference type="NCBI Taxonomy" id="755172"/>
    <lineage>
        <taxon>Bacteria</taxon>
        <taxon>Bacillati</taxon>
        <taxon>Bacillota</taxon>
        <taxon>Tissierellia</taxon>
        <taxon>Tissierellales</taxon>
        <taxon>Peptoniphilaceae</taxon>
        <taxon>Aedoeadaptatus</taxon>
    </lineage>
</organism>
<dbReference type="GO" id="GO:0019877">
    <property type="term" value="P:diaminopimelate biosynthetic process"/>
    <property type="evidence" value="ECO:0007669"/>
    <property type="project" value="UniProtKB-KW"/>
</dbReference>
<keyword evidence="9" id="KW-0457">Lysine biosynthesis</keyword>
<evidence type="ECO:0000313" key="13">
    <source>
        <dbReference type="Proteomes" id="UP000070442"/>
    </source>
</evidence>
<dbReference type="PANTHER" id="PTHR43808">
    <property type="entry name" value="ACETYLORNITHINE DEACETYLASE"/>
    <property type="match status" value="1"/>
</dbReference>
<dbReference type="STRING" id="755172.HMPREF1863_00015"/>
<name>A0A134ALF6_9FIRM</name>
<evidence type="ECO:0000256" key="3">
    <source>
        <dbReference type="ARBA" id="ARBA00006247"/>
    </source>
</evidence>
<dbReference type="AlphaFoldDB" id="A0A134ALF6"/>
<keyword evidence="5" id="KW-0479">Metal-binding</keyword>
<evidence type="ECO:0000256" key="1">
    <source>
        <dbReference type="ARBA" id="ARBA00001941"/>
    </source>
</evidence>
<dbReference type="InterPro" id="IPR036264">
    <property type="entry name" value="Bact_exopeptidase_dim_dom"/>
</dbReference>
<dbReference type="CDD" id="cd08659">
    <property type="entry name" value="M20_ArgE_DapE-like"/>
    <property type="match status" value="1"/>
</dbReference>
<accession>A0A134ALF6</accession>
<comment type="cofactor">
    <cofactor evidence="2">
        <name>Zn(2+)</name>
        <dbReference type="ChEBI" id="CHEBI:29105"/>
    </cofactor>
</comment>
<dbReference type="GO" id="GO:0016787">
    <property type="term" value="F:hydrolase activity"/>
    <property type="evidence" value="ECO:0007669"/>
    <property type="project" value="UniProtKB-KW"/>
</dbReference>
<sequence length="385" mass="42149">MEKYIPILKDLIQFESVNDGEEEVARYIADLFKDYDNVETEIIDSYPGRSNVIVKLKGNEKGKIFAFSGHLDVVAPGEGWTHPPFEGVIEGNKMYGRGTCDMKAGVAACLYALLGIIESKKEFDGEIWFIGTVGEEVGMQGALDLVEGGYLNEVDAIITPEPTKRDGENQGIFASKGSIMYAVHSAGKAAHSSMPEIGINAIMALANFIRKVQDAFDAVTADPALQNKNLGSTLNVFSMIEGGVQFNSVPDKAVVKGNIRTVPEFASEEAIALLEKAIEENNRDESRAKLSLELIQVLDPAEASRENDLIDALIESAPDKNVKIKPLIGTCELSRFIHISDDIQLLVYGPGLTQQAHVVDEYIELDEYVDTIRIFKDTALTFLAK</sequence>
<evidence type="ECO:0000259" key="11">
    <source>
        <dbReference type="Pfam" id="PF07687"/>
    </source>
</evidence>
<evidence type="ECO:0000256" key="4">
    <source>
        <dbReference type="ARBA" id="ARBA00022605"/>
    </source>
</evidence>
<dbReference type="GO" id="GO:0046872">
    <property type="term" value="F:metal ion binding"/>
    <property type="evidence" value="ECO:0007669"/>
    <property type="project" value="UniProtKB-KW"/>
</dbReference>
<dbReference type="InterPro" id="IPR011650">
    <property type="entry name" value="Peptidase_M20_dimer"/>
</dbReference>
<evidence type="ECO:0000256" key="2">
    <source>
        <dbReference type="ARBA" id="ARBA00001947"/>
    </source>
</evidence>
<dbReference type="PATRIC" id="fig|755172.3.peg.15"/>
<dbReference type="Proteomes" id="UP000070442">
    <property type="component" value="Unassembled WGS sequence"/>
</dbReference>
<dbReference type="Gene3D" id="3.40.630.10">
    <property type="entry name" value="Zn peptidases"/>
    <property type="match status" value="1"/>
</dbReference>
<evidence type="ECO:0000256" key="5">
    <source>
        <dbReference type="ARBA" id="ARBA00022723"/>
    </source>
</evidence>
<proteinExistence type="inferred from homology"/>
<dbReference type="Pfam" id="PF01546">
    <property type="entry name" value="Peptidase_M20"/>
    <property type="match status" value="1"/>
</dbReference>
<dbReference type="PANTHER" id="PTHR43808:SF8">
    <property type="entry name" value="PEPTIDASE M20 DIMERISATION DOMAIN-CONTAINING PROTEIN"/>
    <property type="match status" value="1"/>
</dbReference>
<keyword evidence="10" id="KW-0170">Cobalt</keyword>
<dbReference type="OrthoDB" id="9761532at2"/>
<reference evidence="13" key="1">
    <citation type="submission" date="2016-01" db="EMBL/GenBank/DDBJ databases">
        <authorList>
            <person name="Mitreva M."/>
            <person name="Pepin K.H."/>
            <person name="Mihindukulasuriya K.A."/>
            <person name="Fulton R."/>
            <person name="Fronick C."/>
            <person name="O'Laughlin M."/>
            <person name="Miner T."/>
            <person name="Herter B."/>
            <person name="Rosa B.A."/>
            <person name="Cordes M."/>
            <person name="Tomlinson C."/>
            <person name="Wollam A."/>
            <person name="Palsikar V.B."/>
            <person name="Mardis E.R."/>
            <person name="Wilson R.K."/>
        </authorList>
    </citation>
    <scope>NUCLEOTIDE SEQUENCE [LARGE SCALE GENOMIC DNA]</scope>
    <source>
        <strain evidence="13">DNF00729</strain>
    </source>
</reference>
<dbReference type="GO" id="GO:0009085">
    <property type="term" value="P:lysine biosynthetic process"/>
    <property type="evidence" value="ECO:0007669"/>
    <property type="project" value="UniProtKB-KW"/>
</dbReference>
<keyword evidence="7" id="KW-0862">Zinc</keyword>
<dbReference type="InterPro" id="IPR050072">
    <property type="entry name" value="Peptidase_M20A"/>
</dbReference>
<comment type="similarity">
    <text evidence="3">Belongs to the peptidase M20A family.</text>
</comment>
<dbReference type="Pfam" id="PF07687">
    <property type="entry name" value="M20_dimer"/>
    <property type="match status" value="1"/>
</dbReference>
<comment type="cofactor">
    <cofactor evidence="1">
        <name>Co(2+)</name>
        <dbReference type="ChEBI" id="CHEBI:48828"/>
    </cofactor>
</comment>